<reference evidence="3 4" key="1">
    <citation type="journal article" date="2024" name="Plant J.">
        <title>Genome sequences and population genomics reveal climatic adaptation and genomic divergence between two closely related sweetgum species.</title>
        <authorList>
            <person name="Xu W.Q."/>
            <person name="Ren C.Q."/>
            <person name="Zhang X.Y."/>
            <person name="Comes H.P."/>
            <person name="Liu X.H."/>
            <person name="Li Y.G."/>
            <person name="Kettle C.J."/>
            <person name="Jalonen R."/>
            <person name="Gaisberger H."/>
            <person name="Ma Y.Z."/>
            <person name="Qiu Y.X."/>
        </authorList>
    </citation>
    <scope>NUCLEOTIDE SEQUENCE [LARGE SCALE GENOMIC DNA]</scope>
    <source>
        <strain evidence="3">Hangzhou</strain>
    </source>
</reference>
<evidence type="ECO:0000313" key="3">
    <source>
        <dbReference type="EMBL" id="KAK9282357.1"/>
    </source>
</evidence>
<evidence type="ECO:0000313" key="4">
    <source>
        <dbReference type="Proteomes" id="UP001415857"/>
    </source>
</evidence>
<sequence length="110" mass="12575">MAAFRNKAEKRRQGGNASEDRVAFGLEIGNLDRGDGGGDGVVEEKDGEGEGKEEIRGEGRREVVSERRRKRNRMPTDWREVKQWTSVLLFLCAISGNFWFLITYFDVCNF</sequence>
<feature type="transmembrane region" description="Helical" evidence="2">
    <location>
        <begin position="84"/>
        <end position="105"/>
    </location>
</feature>
<gene>
    <name evidence="3" type="ORF">L1049_005274</name>
</gene>
<evidence type="ECO:0000256" key="1">
    <source>
        <dbReference type="SAM" id="MobiDB-lite"/>
    </source>
</evidence>
<keyword evidence="4" id="KW-1185">Reference proteome</keyword>
<accession>A0AAP0RPM8</accession>
<dbReference type="Proteomes" id="UP001415857">
    <property type="component" value="Unassembled WGS sequence"/>
</dbReference>
<feature type="compositionally biased region" description="Basic and acidic residues" evidence="1">
    <location>
        <begin position="30"/>
        <end position="66"/>
    </location>
</feature>
<dbReference type="AlphaFoldDB" id="A0AAP0RPM8"/>
<evidence type="ECO:0000256" key="2">
    <source>
        <dbReference type="SAM" id="Phobius"/>
    </source>
</evidence>
<dbReference type="EMBL" id="JBBPBK010000007">
    <property type="protein sequence ID" value="KAK9282357.1"/>
    <property type="molecule type" value="Genomic_DNA"/>
</dbReference>
<keyword evidence="2" id="KW-1133">Transmembrane helix</keyword>
<feature type="region of interest" description="Disordered" evidence="1">
    <location>
        <begin position="1"/>
        <end position="72"/>
    </location>
</feature>
<comment type="caution">
    <text evidence="3">The sequence shown here is derived from an EMBL/GenBank/DDBJ whole genome shotgun (WGS) entry which is preliminary data.</text>
</comment>
<keyword evidence="2" id="KW-0472">Membrane</keyword>
<organism evidence="3 4">
    <name type="scientific">Liquidambar formosana</name>
    <name type="common">Formosan gum</name>
    <dbReference type="NCBI Taxonomy" id="63359"/>
    <lineage>
        <taxon>Eukaryota</taxon>
        <taxon>Viridiplantae</taxon>
        <taxon>Streptophyta</taxon>
        <taxon>Embryophyta</taxon>
        <taxon>Tracheophyta</taxon>
        <taxon>Spermatophyta</taxon>
        <taxon>Magnoliopsida</taxon>
        <taxon>eudicotyledons</taxon>
        <taxon>Gunneridae</taxon>
        <taxon>Pentapetalae</taxon>
        <taxon>Saxifragales</taxon>
        <taxon>Altingiaceae</taxon>
        <taxon>Liquidambar</taxon>
    </lineage>
</organism>
<keyword evidence="2" id="KW-0812">Transmembrane</keyword>
<protein>
    <submittedName>
        <fullName evidence="3">Uncharacterized protein</fullName>
    </submittedName>
</protein>
<proteinExistence type="predicted"/>
<name>A0AAP0RPM8_LIQFO</name>